<protein>
    <recommendedName>
        <fullName evidence="3">Chorein N-terminal domain-containing protein</fullName>
    </recommendedName>
</protein>
<dbReference type="Proteomes" id="UP000241474">
    <property type="component" value="Segment"/>
</dbReference>
<dbReference type="EMBL" id="KM982401">
    <property type="protein sequence ID" value="AKI79499.1"/>
    <property type="molecule type" value="Genomic_DNA"/>
</dbReference>
<organism evidence="1 2">
    <name type="scientific">Acanthamoeba polyphaga mimivirus</name>
    <name type="common">APMV</name>
    <dbReference type="NCBI Taxonomy" id="212035"/>
    <lineage>
        <taxon>Viruses</taxon>
        <taxon>Varidnaviria</taxon>
        <taxon>Bamfordvirae</taxon>
        <taxon>Nucleocytoviricota</taxon>
        <taxon>Megaviricetes</taxon>
        <taxon>Imitervirales</taxon>
        <taxon>Mimiviridae</taxon>
        <taxon>Megamimivirinae</taxon>
        <taxon>Mimivirus</taxon>
        <taxon>Mimivirus bradfordmassiliense</taxon>
    </lineage>
</organism>
<evidence type="ECO:0000313" key="1">
    <source>
        <dbReference type="EMBL" id="AKI79499.1"/>
    </source>
</evidence>
<evidence type="ECO:0008006" key="3">
    <source>
        <dbReference type="Google" id="ProtNLM"/>
    </source>
</evidence>
<proteinExistence type="predicted"/>
<sequence>MEWLRNICSIPINFGLDKTNYIVTNIITFVFNLYGQRLLKTDSDKIIRLTECNHNHNIFHLYPLNLKECNQDIMNNTIIIENGLIDGLDLIVPWKSLFSDTITIKINNIDLNVIIKERDKYESMSLLEDTNSYLYESEKITDIDKNIVDILNEINLLLKKCFNNIDIEINLVTIHLKDALSVVVRDIKYSNQLLSCKNISVYSVSKSTDKYLDINKIELNCKLIGTKNLLIGDIFVDSRIVDALPIIYLTDGESHIDFQILIDKFNLDDICLTKLAVSINENKIIVRDFFKMEVNSAIIVSKSALLSVYHVITFDSKYKTCDFEQCICCNIIDIYSLINLTKEYSHTIKTLKNKFVSDDVKNYSLSINNLKIIIVGQDSIKIDVKKIIIGENIELLGLNVEYQNTFIVCERCIVNNSDDKNMISFHNISSNNKVLDLESEKIIYKKIIDNNNTKHTVTFCRLKSPDIIETINYVSELINTIKSKLIPNISGNARDNSVNNHEKVSDDNKESFVSINIYNSIGTLKYKSLVLDLFVDQSNICLTTKTATDTIINVSLNNIIIAKISLQTITKDFVSVNSLKIFIDPDILDQLIYFSGLLKPSNETIINNDYNQDIPPNVLEKIQEALSNTIISTSIEDLENSLQISTDGLFMNSCQNDYTNNLAYPMIKILSDSVNNLRTAIINDYSNDVPNNNFKLNIDSVHIYLYDKLTLEKTKSFLFIVIKNSSFVLSHKKIIPNNPHIIIQNCNTEQSNIKTSYKLLIDGLAFIDNDSSDSNWKYLLKFKNKAINIHTILFNDTVKTYIRTSDFHANIREETLIRLFAFISNPNQFTTNNSKHTIFIEKFFMGEINGTINYLPIVFKNISFNSINLSIQDYQINIPIQSIRNVNGFDKLTKIIKTNIEKEINPKNVLQFVPNINIIEPYAMPITRIIALIGKYFKHDKNKQKLRKITRSIQNNMGVITGTISHNLQRIFDGLL</sequence>
<reference evidence="1 2" key="1">
    <citation type="submission" date="2014-10" db="EMBL/GenBank/DDBJ databases">
        <title>Pan-genome analysis of Brazilian lineage A amoebal mimiviruses.</title>
        <authorList>
            <person name="Assis F.L."/>
            <person name="Abrahao J.S."/>
            <person name="Kroon E.G."/>
            <person name="Dornas F.P."/>
            <person name="Andrade K.R."/>
            <person name="Borato P.V.M."/>
            <person name="Pilotto M.R."/>
            <person name="Benamar S."/>
            <person name="LaScola B."/>
            <person name="Colson P."/>
        </authorList>
    </citation>
    <scope>NUCLEOTIDE SEQUENCE [LARGE SCALE GENOMIC DNA]</scope>
    <source>
        <strain evidence="1 2">Oyster</strain>
    </source>
</reference>
<accession>A0A0G2Y4R6</accession>
<evidence type="ECO:0000313" key="2">
    <source>
        <dbReference type="Proteomes" id="UP000241474"/>
    </source>
</evidence>
<name>A0A0G2Y4R6_MIMIV</name>
<organismHost>
    <name type="scientific">Acanthamoeba polyphaga</name>
    <name type="common">Amoeba</name>
    <dbReference type="NCBI Taxonomy" id="5757"/>
</organismHost>